<dbReference type="AlphaFoldDB" id="A0A936TE72"/>
<accession>A0A936TE72</accession>
<protein>
    <submittedName>
        <fullName evidence="1">Uncharacterized protein</fullName>
    </submittedName>
</protein>
<reference evidence="1 2" key="1">
    <citation type="submission" date="2020-10" db="EMBL/GenBank/DDBJ databases">
        <title>Connecting structure to function with the recovery of over 1000 high-quality activated sludge metagenome-assembled genomes encoding full-length rRNA genes using long-read sequencing.</title>
        <authorList>
            <person name="Singleton C.M."/>
            <person name="Petriglieri F."/>
            <person name="Kristensen J.M."/>
            <person name="Kirkegaard R.H."/>
            <person name="Michaelsen T.Y."/>
            <person name="Andersen M.H."/>
            <person name="Karst S.M."/>
            <person name="Dueholm M.S."/>
            <person name="Nielsen P.H."/>
            <person name="Albertsen M."/>
        </authorList>
    </citation>
    <scope>NUCLEOTIDE SEQUENCE [LARGE SCALE GENOMIC DNA]</scope>
    <source>
        <strain evidence="1">Lyne_18-Q3-R50-59_MAXAC.006</strain>
    </source>
</reference>
<name>A0A936TE72_9ACTN</name>
<dbReference type="Proteomes" id="UP000727993">
    <property type="component" value="Unassembled WGS sequence"/>
</dbReference>
<evidence type="ECO:0000313" key="2">
    <source>
        <dbReference type="Proteomes" id="UP000727993"/>
    </source>
</evidence>
<proteinExistence type="predicted"/>
<evidence type="ECO:0000313" key="1">
    <source>
        <dbReference type="EMBL" id="MBK9296384.1"/>
    </source>
</evidence>
<comment type="caution">
    <text evidence="1">The sequence shown here is derived from an EMBL/GenBank/DDBJ whole genome shotgun (WGS) entry which is preliminary data.</text>
</comment>
<gene>
    <name evidence="1" type="ORF">IPN02_05865</name>
</gene>
<organism evidence="1 2">
    <name type="scientific">Candidatus Neomicrothrix subdominans</name>
    <dbReference type="NCBI Taxonomy" id="2954438"/>
    <lineage>
        <taxon>Bacteria</taxon>
        <taxon>Bacillati</taxon>
        <taxon>Actinomycetota</taxon>
        <taxon>Acidimicrobiia</taxon>
        <taxon>Acidimicrobiales</taxon>
        <taxon>Microthrixaceae</taxon>
        <taxon>Candidatus Neomicrothrix</taxon>
    </lineage>
</organism>
<dbReference type="EMBL" id="JADJZA010000002">
    <property type="protein sequence ID" value="MBK9296384.1"/>
    <property type="molecule type" value="Genomic_DNA"/>
</dbReference>
<sequence length="52" mass="5535">MPEGDTLYKTAARLRPALEGGELVRFEAPRLKGSALDPVNGSTGFGLWANTC</sequence>